<evidence type="ECO:0000313" key="3">
    <source>
        <dbReference type="Proteomes" id="UP000799437"/>
    </source>
</evidence>
<name>A0A6A6VRY0_9PEZI</name>
<accession>A0A6A6VRY0</accession>
<dbReference type="OrthoDB" id="2896980at2759"/>
<dbReference type="AlphaFoldDB" id="A0A6A6VRY0"/>
<reference evidence="2" key="1">
    <citation type="journal article" date="2020" name="Stud. Mycol.">
        <title>101 Dothideomycetes genomes: a test case for predicting lifestyles and emergence of pathogens.</title>
        <authorList>
            <person name="Haridas S."/>
            <person name="Albert R."/>
            <person name="Binder M."/>
            <person name="Bloem J."/>
            <person name="Labutti K."/>
            <person name="Salamov A."/>
            <person name="Andreopoulos B."/>
            <person name="Baker S."/>
            <person name="Barry K."/>
            <person name="Bills G."/>
            <person name="Bluhm B."/>
            <person name="Cannon C."/>
            <person name="Castanera R."/>
            <person name="Culley D."/>
            <person name="Daum C."/>
            <person name="Ezra D."/>
            <person name="Gonzalez J."/>
            <person name="Henrissat B."/>
            <person name="Kuo A."/>
            <person name="Liang C."/>
            <person name="Lipzen A."/>
            <person name="Lutzoni F."/>
            <person name="Magnuson J."/>
            <person name="Mondo S."/>
            <person name="Nolan M."/>
            <person name="Ohm R."/>
            <person name="Pangilinan J."/>
            <person name="Park H.-J."/>
            <person name="Ramirez L."/>
            <person name="Alfaro M."/>
            <person name="Sun H."/>
            <person name="Tritt A."/>
            <person name="Yoshinaga Y."/>
            <person name="Zwiers L.-H."/>
            <person name="Turgeon B."/>
            <person name="Goodwin S."/>
            <person name="Spatafora J."/>
            <person name="Crous P."/>
            <person name="Grigoriev I."/>
        </authorList>
    </citation>
    <scope>NUCLEOTIDE SEQUENCE</scope>
    <source>
        <strain evidence="2">CBS 121739</strain>
    </source>
</reference>
<dbReference type="Proteomes" id="UP000799437">
    <property type="component" value="Unassembled WGS sequence"/>
</dbReference>
<feature type="compositionally biased region" description="Polar residues" evidence="1">
    <location>
        <begin position="184"/>
        <end position="197"/>
    </location>
</feature>
<evidence type="ECO:0000256" key="1">
    <source>
        <dbReference type="SAM" id="MobiDB-lite"/>
    </source>
</evidence>
<feature type="region of interest" description="Disordered" evidence="1">
    <location>
        <begin position="162"/>
        <end position="197"/>
    </location>
</feature>
<sequence length="221" mass="25170">MDDREDSFISLYDRVEHGPPIIIPRLAPGLKDKKHHTHKTTAQHYGAQFAPLSWSRADYSWKSSYQDEKMKYVSVAGKIEQPLYNESDVVFAGALYIVHPVVQALNLIYPKATFTVMSDYDLSHYFVDVMLAYIDSSGESKLFALLESKRHGSIDVEEWLDAMDNRPNQPIPPQRKRQRRHPQGSTPPSRNRSLFGSNSSKIINQLTGMRNSSVYPVSMLA</sequence>
<protein>
    <submittedName>
        <fullName evidence="2">Uncharacterized protein</fullName>
    </submittedName>
</protein>
<dbReference type="RefSeq" id="XP_033595404.1">
    <property type="nucleotide sequence ID" value="XM_033744941.1"/>
</dbReference>
<evidence type="ECO:0000313" key="2">
    <source>
        <dbReference type="EMBL" id="KAF2752953.1"/>
    </source>
</evidence>
<organism evidence="2 3">
    <name type="scientific">Pseudovirgaria hyperparasitica</name>
    <dbReference type="NCBI Taxonomy" id="470096"/>
    <lineage>
        <taxon>Eukaryota</taxon>
        <taxon>Fungi</taxon>
        <taxon>Dikarya</taxon>
        <taxon>Ascomycota</taxon>
        <taxon>Pezizomycotina</taxon>
        <taxon>Dothideomycetes</taxon>
        <taxon>Dothideomycetes incertae sedis</taxon>
        <taxon>Acrospermales</taxon>
        <taxon>Acrospermaceae</taxon>
        <taxon>Pseudovirgaria</taxon>
    </lineage>
</organism>
<keyword evidence="3" id="KW-1185">Reference proteome</keyword>
<dbReference type="EMBL" id="ML996589">
    <property type="protein sequence ID" value="KAF2752953.1"/>
    <property type="molecule type" value="Genomic_DNA"/>
</dbReference>
<dbReference type="GeneID" id="54485995"/>
<gene>
    <name evidence="2" type="ORF">EJ05DRAFT_480798</name>
</gene>
<proteinExistence type="predicted"/>